<dbReference type="PANTHER" id="PTHR21192">
    <property type="entry name" value="NUCLEAR PROTEIN E3-3"/>
    <property type="match status" value="1"/>
</dbReference>
<protein>
    <submittedName>
        <fullName evidence="3">NADH dehydrogenase [ubiquinone] 1 alpha subcomplex assembly factor 3</fullName>
    </submittedName>
</protein>
<dbReference type="PANTHER" id="PTHR21192:SF2">
    <property type="entry name" value="NADH DEHYDROGENASE [UBIQUINONE] 1 ALPHA SUBCOMPLEX ASSEMBLY FACTOR 3"/>
    <property type="match status" value="1"/>
</dbReference>
<dbReference type="InterPro" id="IPR036748">
    <property type="entry name" value="MTH938-like_sf"/>
</dbReference>
<dbReference type="WBParaSite" id="Gr19_v10_g8035.t1">
    <property type="protein sequence ID" value="Gr19_v10_g8035.t1"/>
    <property type="gene ID" value="Gr19_v10_g8035"/>
</dbReference>
<sequence>MFLARAHCCSPVTKNLQICRCFATPWRAFFDSINRQEQTVKDKPLDDDLARYANDEYHWIPVGESDVANQASVSFLSRSLKQDKLINIKTISKFGFRTHDNCYLLGPVAIFPKTALSWRVPSPDDITPESLELFFLLQPKLDVLVIGVGDLKDIDSVRKRIIPALKKERIGYEILPTVRYFLSIATFNFLNGVDNRYVGAALYPPAEIKISNEQWTRVLYQETHGKWEDMSDPDRWFHQLDSPQPLVTIAERIWGYGEESTKAMELIRALREEKGQMRMERLEAKIEKDKRERFEAFAATQERRRLEAERMAEEEKKVLKVEGRGEKMEQKNLPKNDEK</sequence>
<name>A0A914IA76_GLORO</name>
<feature type="region of interest" description="Disordered" evidence="1">
    <location>
        <begin position="320"/>
        <end position="339"/>
    </location>
</feature>
<dbReference type="AlphaFoldDB" id="A0A914IA76"/>
<proteinExistence type="predicted"/>
<evidence type="ECO:0000256" key="1">
    <source>
        <dbReference type="SAM" id="MobiDB-lite"/>
    </source>
</evidence>
<evidence type="ECO:0000313" key="2">
    <source>
        <dbReference type="Proteomes" id="UP000887572"/>
    </source>
</evidence>
<dbReference type="Gene3D" id="3.40.1230.10">
    <property type="entry name" value="MTH938-like"/>
    <property type="match status" value="1"/>
</dbReference>
<dbReference type="Pfam" id="PF04430">
    <property type="entry name" value="DUF498"/>
    <property type="match status" value="1"/>
</dbReference>
<organism evidence="2 3">
    <name type="scientific">Globodera rostochiensis</name>
    <name type="common">Golden nematode worm</name>
    <name type="synonym">Heterodera rostochiensis</name>
    <dbReference type="NCBI Taxonomy" id="31243"/>
    <lineage>
        <taxon>Eukaryota</taxon>
        <taxon>Metazoa</taxon>
        <taxon>Ecdysozoa</taxon>
        <taxon>Nematoda</taxon>
        <taxon>Chromadorea</taxon>
        <taxon>Rhabditida</taxon>
        <taxon>Tylenchina</taxon>
        <taxon>Tylenchomorpha</taxon>
        <taxon>Tylenchoidea</taxon>
        <taxon>Heteroderidae</taxon>
        <taxon>Heteroderinae</taxon>
        <taxon>Globodera</taxon>
    </lineage>
</organism>
<dbReference type="Proteomes" id="UP000887572">
    <property type="component" value="Unplaced"/>
</dbReference>
<evidence type="ECO:0000313" key="3">
    <source>
        <dbReference type="WBParaSite" id="Gr19_v10_g8035.t1"/>
    </source>
</evidence>
<dbReference type="GO" id="GO:0005743">
    <property type="term" value="C:mitochondrial inner membrane"/>
    <property type="evidence" value="ECO:0007669"/>
    <property type="project" value="TreeGrafter"/>
</dbReference>
<dbReference type="GO" id="GO:0032981">
    <property type="term" value="P:mitochondrial respiratory chain complex I assembly"/>
    <property type="evidence" value="ECO:0007669"/>
    <property type="project" value="TreeGrafter"/>
</dbReference>
<dbReference type="InterPro" id="IPR007523">
    <property type="entry name" value="NDUFAF3/AAMDC"/>
</dbReference>
<dbReference type="SUPFAM" id="SSF64076">
    <property type="entry name" value="MTH938-like"/>
    <property type="match status" value="1"/>
</dbReference>
<keyword evidence="2" id="KW-1185">Reference proteome</keyword>
<reference evidence="3" key="1">
    <citation type="submission" date="2022-11" db="UniProtKB">
        <authorList>
            <consortium name="WormBaseParasite"/>
        </authorList>
    </citation>
    <scope>IDENTIFICATION</scope>
</reference>
<accession>A0A914IA76</accession>